<dbReference type="EMBL" id="BMXS01000012">
    <property type="protein sequence ID" value="GGX96452.1"/>
    <property type="molecule type" value="Genomic_DNA"/>
</dbReference>
<dbReference type="SUPFAM" id="SSF52499">
    <property type="entry name" value="Isochorismatase-like hydrolases"/>
    <property type="match status" value="1"/>
</dbReference>
<dbReference type="Gene3D" id="3.40.50.850">
    <property type="entry name" value="Isochorismatase-like"/>
    <property type="match status" value="1"/>
</dbReference>
<proteinExistence type="predicted"/>
<accession>A0ABQ2YYR0</accession>
<organism evidence="3 4">
    <name type="scientific">Litchfieldella qijiaojingensis</name>
    <dbReference type="NCBI Taxonomy" id="980347"/>
    <lineage>
        <taxon>Bacteria</taxon>
        <taxon>Pseudomonadati</taxon>
        <taxon>Pseudomonadota</taxon>
        <taxon>Gammaproteobacteria</taxon>
        <taxon>Oceanospirillales</taxon>
        <taxon>Halomonadaceae</taxon>
        <taxon>Litchfieldella</taxon>
    </lineage>
</organism>
<comment type="caution">
    <text evidence="3">The sequence shown here is derived from an EMBL/GenBank/DDBJ whole genome shotgun (WGS) entry which is preliminary data.</text>
</comment>
<sequence length="199" mass="21779">MASHTGNTRLRLSDARDEGAALMIIDVQQAIDDTRYWGERNNIGLEDNLEELLAYWRGGNGHIVHVRHFSRTPGSPYRPGQTGAEFKDCVMPRQGERVVTKHVSSAFVGTDLEGWLRRHGVSRLVVAGVATAHAVSTTVRHAGCLDFAVTVAGDACATFAVSDRQGHRWDAEQVHALNLALLDGAFAEVSTTHDIVQHF</sequence>
<reference evidence="4" key="1">
    <citation type="journal article" date="2019" name="Int. J. Syst. Evol. Microbiol.">
        <title>The Global Catalogue of Microorganisms (GCM) 10K type strain sequencing project: providing services to taxonomists for standard genome sequencing and annotation.</title>
        <authorList>
            <consortium name="The Broad Institute Genomics Platform"/>
            <consortium name="The Broad Institute Genome Sequencing Center for Infectious Disease"/>
            <person name="Wu L."/>
            <person name="Ma J."/>
        </authorList>
    </citation>
    <scope>NUCLEOTIDE SEQUENCE [LARGE SCALE GENOMIC DNA]</scope>
    <source>
        <strain evidence="4">KCTC 22228</strain>
    </source>
</reference>
<dbReference type="PANTHER" id="PTHR43540:SF1">
    <property type="entry name" value="ISOCHORISMATASE HYDROLASE"/>
    <property type="match status" value="1"/>
</dbReference>
<evidence type="ECO:0000313" key="4">
    <source>
        <dbReference type="Proteomes" id="UP000653056"/>
    </source>
</evidence>
<dbReference type="PANTHER" id="PTHR43540">
    <property type="entry name" value="PEROXYUREIDOACRYLATE/UREIDOACRYLATE AMIDOHYDROLASE-RELATED"/>
    <property type="match status" value="1"/>
</dbReference>
<gene>
    <name evidence="3" type="ORF">GCM10007160_25070</name>
</gene>
<evidence type="ECO:0000313" key="3">
    <source>
        <dbReference type="EMBL" id="GGX96452.1"/>
    </source>
</evidence>
<keyword evidence="4" id="KW-1185">Reference proteome</keyword>
<keyword evidence="1" id="KW-0378">Hydrolase</keyword>
<protein>
    <submittedName>
        <fullName evidence="3">Isochorismatase</fullName>
    </submittedName>
</protein>
<dbReference type="InterPro" id="IPR050272">
    <property type="entry name" value="Isochorismatase-like_hydrls"/>
</dbReference>
<name>A0ABQ2YYR0_9GAMM</name>
<feature type="domain" description="Isochorismatase-like" evidence="2">
    <location>
        <begin position="21"/>
        <end position="192"/>
    </location>
</feature>
<dbReference type="Pfam" id="PF00857">
    <property type="entry name" value="Isochorismatase"/>
    <property type="match status" value="1"/>
</dbReference>
<evidence type="ECO:0000256" key="1">
    <source>
        <dbReference type="ARBA" id="ARBA00022801"/>
    </source>
</evidence>
<evidence type="ECO:0000259" key="2">
    <source>
        <dbReference type="Pfam" id="PF00857"/>
    </source>
</evidence>
<dbReference type="Proteomes" id="UP000653056">
    <property type="component" value="Unassembled WGS sequence"/>
</dbReference>
<dbReference type="InterPro" id="IPR036380">
    <property type="entry name" value="Isochorismatase-like_sf"/>
</dbReference>
<dbReference type="CDD" id="cd01014">
    <property type="entry name" value="nicotinamidase_related"/>
    <property type="match status" value="1"/>
</dbReference>
<dbReference type="RefSeq" id="WP_189469701.1">
    <property type="nucleotide sequence ID" value="NZ_BMXS01000012.1"/>
</dbReference>
<dbReference type="InterPro" id="IPR000868">
    <property type="entry name" value="Isochorismatase-like_dom"/>
</dbReference>